<gene>
    <name evidence="7" type="ORF">GCM10010470_32320</name>
</gene>
<proteinExistence type="predicted"/>
<dbReference type="PANTHER" id="PTHR23542:SF1">
    <property type="entry name" value="MAJOR FACILITATOR SUPERFAMILY (MFS) PROFILE DOMAIN-CONTAINING PROTEIN"/>
    <property type="match status" value="1"/>
</dbReference>
<feature type="domain" description="Major facilitator superfamily (MFS) profile" evidence="6">
    <location>
        <begin position="212"/>
        <end position="397"/>
    </location>
</feature>
<keyword evidence="2 5" id="KW-0812">Transmembrane</keyword>
<dbReference type="PROSITE" id="PS50850">
    <property type="entry name" value="MFS"/>
    <property type="match status" value="1"/>
</dbReference>
<accession>A0ABN3VDN0</accession>
<dbReference type="Proteomes" id="UP001500979">
    <property type="component" value="Unassembled WGS sequence"/>
</dbReference>
<evidence type="ECO:0000256" key="3">
    <source>
        <dbReference type="ARBA" id="ARBA00022989"/>
    </source>
</evidence>
<reference evidence="7 8" key="1">
    <citation type="journal article" date="2019" name="Int. J. Syst. Evol. Microbiol.">
        <title>The Global Catalogue of Microorganisms (GCM) 10K type strain sequencing project: providing services to taxonomists for standard genome sequencing and annotation.</title>
        <authorList>
            <consortium name="The Broad Institute Genomics Platform"/>
            <consortium name="The Broad Institute Genome Sequencing Center for Infectious Disease"/>
            <person name="Wu L."/>
            <person name="Ma J."/>
        </authorList>
    </citation>
    <scope>NUCLEOTIDE SEQUENCE [LARGE SCALE GENOMIC DNA]</scope>
    <source>
        <strain evidence="7 8">JCM 9383</strain>
    </source>
</reference>
<evidence type="ECO:0000256" key="4">
    <source>
        <dbReference type="ARBA" id="ARBA00023136"/>
    </source>
</evidence>
<dbReference type="RefSeq" id="WP_344680502.1">
    <property type="nucleotide sequence ID" value="NZ_BAAAUX010000014.1"/>
</dbReference>
<dbReference type="Gene3D" id="1.20.1250.20">
    <property type="entry name" value="MFS general substrate transporter like domains"/>
    <property type="match status" value="2"/>
</dbReference>
<keyword evidence="4 5" id="KW-0472">Membrane</keyword>
<dbReference type="InterPro" id="IPR036259">
    <property type="entry name" value="MFS_trans_sf"/>
</dbReference>
<comment type="subcellular location">
    <subcellularLocation>
        <location evidence="1">Cell membrane</location>
        <topology evidence="1">Multi-pass membrane protein</topology>
    </subcellularLocation>
</comment>
<evidence type="ECO:0000259" key="6">
    <source>
        <dbReference type="PROSITE" id="PS50850"/>
    </source>
</evidence>
<evidence type="ECO:0000313" key="7">
    <source>
        <dbReference type="EMBL" id="GAA2794896.1"/>
    </source>
</evidence>
<feature type="transmembrane region" description="Helical" evidence="5">
    <location>
        <begin position="300"/>
        <end position="323"/>
    </location>
</feature>
<feature type="transmembrane region" description="Helical" evidence="5">
    <location>
        <begin position="171"/>
        <end position="189"/>
    </location>
</feature>
<dbReference type="Pfam" id="PF07690">
    <property type="entry name" value="MFS_1"/>
    <property type="match status" value="2"/>
</dbReference>
<comment type="caution">
    <text evidence="7">The sequence shown here is derived from an EMBL/GenBank/DDBJ whole genome shotgun (WGS) entry which is preliminary data.</text>
</comment>
<feature type="transmembrane region" description="Helical" evidence="5">
    <location>
        <begin position="79"/>
        <end position="98"/>
    </location>
</feature>
<dbReference type="PANTHER" id="PTHR23542">
    <property type="match status" value="1"/>
</dbReference>
<feature type="transmembrane region" description="Helical" evidence="5">
    <location>
        <begin position="46"/>
        <end position="67"/>
    </location>
</feature>
<dbReference type="InterPro" id="IPR011701">
    <property type="entry name" value="MFS"/>
</dbReference>
<evidence type="ECO:0000256" key="1">
    <source>
        <dbReference type="ARBA" id="ARBA00004651"/>
    </source>
</evidence>
<feature type="transmembrane region" description="Helical" evidence="5">
    <location>
        <begin position="277"/>
        <end position="294"/>
    </location>
</feature>
<feature type="transmembrane region" description="Helical" evidence="5">
    <location>
        <begin position="365"/>
        <end position="388"/>
    </location>
</feature>
<name>A0ABN3VDN0_9PSEU</name>
<sequence length="397" mass="40162">MPNPYREIFAAPGTKAFTLAGIIARLPLPMTHMGILTMLSELRGQYGLAGAVAGTFTLSMALLGPQVSRAVDRIGQGRVLPLVTGISVAALGGLLLCAHLDAPAWTLFACAVLAGFMPSMGAMVRARWTEVHRGSPKLNTAYSLESVLDELTYIVGPAVAVMLGVSLFPQAAPLVAAVLLAVGVALFVPQKRTEPPVRPRTAGGGSVILMPPVLLLALTLLFGGAIAGVVDTMGLAFAAEQGSKQAAGVVFAVYAIGSAVSGLVFGALKLSVPLPRLLLAGVLGTAATTGPFLVVNSVAALSAVVLVAGVFFAPTMIVIMGAVERIAPAASLTEAMTWMIAGLQVGVALGAAVSGQVVDLFGTRAGFGVAVGAGALALVSAVVATRLLPREEVPAMV</sequence>
<dbReference type="InterPro" id="IPR020846">
    <property type="entry name" value="MFS_dom"/>
</dbReference>
<organism evidence="7 8">
    <name type="scientific">Saccharopolyspora taberi</name>
    <dbReference type="NCBI Taxonomy" id="60895"/>
    <lineage>
        <taxon>Bacteria</taxon>
        <taxon>Bacillati</taxon>
        <taxon>Actinomycetota</taxon>
        <taxon>Actinomycetes</taxon>
        <taxon>Pseudonocardiales</taxon>
        <taxon>Pseudonocardiaceae</taxon>
        <taxon>Saccharopolyspora</taxon>
    </lineage>
</organism>
<evidence type="ECO:0000256" key="2">
    <source>
        <dbReference type="ARBA" id="ARBA00022692"/>
    </source>
</evidence>
<feature type="transmembrane region" description="Helical" evidence="5">
    <location>
        <begin position="246"/>
        <end position="265"/>
    </location>
</feature>
<evidence type="ECO:0000256" key="5">
    <source>
        <dbReference type="SAM" id="Phobius"/>
    </source>
</evidence>
<feature type="transmembrane region" description="Helical" evidence="5">
    <location>
        <begin position="201"/>
        <end position="226"/>
    </location>
</feature>
<feature type="transmembrane region" description="Helical" evidence="5">
    <location>
        <begin position="335"/>
        <end position="353"/>
    </location>
</feature>
<protein>
    <submittedName>
        <fullName evidence="7">MFS transporter</fullName>
    </submittedName>
</protein>
<keyword evidence="3 5" id="KW-1133">Transmembrane helix</keyword>
<dbReference type="EMBL" id="BAAAUX010000014">
    <property type="protein sequence ID" value="GAA2794896.1"/>
    <property type="molecule type" value="Genomic_DNA"/>
</dbReference>
<keyword evidence="8" id="KW-1185">Reference proteome</keyword>
<dbReference type="SUPFAM" id="SSF103473">
    <property type="entry name" value="MFS general substrate transporter"/>
    <property type="match status" value="1"/>
</dbReference>
<feature type="transmembrane region" description="Helical" evidence="5">
    <location>
        <begin position="104"/>
        <end position="126"/>
    </location>
</feature>
<evidence type="ECO:0000313" key="8">
    <source>
        <dbReference type="Proteomes" id="UP001500979"/>
    </source>
</evidence>